<comment type="caution">
    <text evidence="3">The sequence shown here is derived from an EMBL/GenBank/DDBJ whole genome shotgun (WGS) entry which is preliminary data.</text>
</comment>
<keyword evidence="1" id="KW-0732">Signal</keyword>
<evidence type="ECO:0008006" key="6">
    <source>
        <dbReference type="Google" id="ProtNLM"/>
    </source>
</evidence>
<evidence type="ECO:0000313" key="2">
    <source>
        <dbReference type="EMBL" id="GIU37580.1"/>
    </source>
</evidence>
<feature type="signal peptide" evidence="1">
    <location>
        <begin position="1"/>
        <end position="18"/>
    </location>
</feature>
<keyword evidence="5" id="KW-1185">Reference proteome</keyword>
<dbReference type="CDD" id="cd14503">
    <property type="entry name" value="PTP-bact"/>
    <property type="match status" value="1"/>
</dbReference>
<dbReference type="OrthoDB" id="7391097at2"/>
<reference evidence="3 4" key="1">
    <citation type="submission" date="2016-07" db="EMBL/GenBank/DDBJ databases">
        <title>Whole-genome of two Shewanella species isolated from a digestive organ of sea cucumber Apostichopus japonicus Selenka 1867.</title>
        <authorList>
            <person name="Hong H.-H."/>
            <person name="Choi H."/>
            <person name="Cheon S."/>
            <person name="Oh J.-S."/>
            <person name="Lee H.-G."/>
            <person name="Park C."/>
        </authorList>
    </citation>
    <scope>NUCLEOTIDE SEQUENCE [LARGE SCALE GENOMIC DNA]</scope>
    <source>
        <strain evidence="3 4">CSB03KR</strain>
    </source>
</reference>
<evidence type="ECO:0000313" key="5">
    <source>
        <dbReference type="Proteomes" id="UP000773469"/>
    </source>
</evidence>
<dbReference type="STRING" id="23.BEL05_02460"/>
<name>A0A1E5IX71_SHECO</name>
<sequence length="179" mass="20077">MRQLFPLALLLYSGISHATIAPQTLTEIKAIQFSEPNIATAGLPTPAQFVQLKEAGVDLVINLIPQGNPNGHDNEQALVTEAGMRYEGIEVDWEQPRLEDVTRFFEIMDAHKGQDILIHCVANYRASAFYYLYRSTREGDGEPVSMQQVMSPWGDLDSSLPQYPQWQQLIEQVTAQSAQ</sequence>
<dbReference type="Gene3D" id="3.90.190.10">
    <property type="entry name" value="Protein tyrosine phosphatase superfamily"/>
    <property type="match status" value="1"/>
</dbReference>
<dbReference type="Proteomes" id="UP000773469">
    <property type="component" value="Unassembled WGS sequence"/>
</dbReference>
<feature type="chain" id="PRO_5009179308" description="Phosphatase" evidence="1">
    <location>
        <begin position="19"/>
        <end position="179"/>
    </location>
</feature>
<dbReference type="AlphaFoldDB" id="A0A1E5IX71"/>
<evidence type="ECO:0000256" key="1">
    <source>
        <dbReference type="SAM" id="SignalP"/>
    </source>
</evidence>
<dbReference type="SUPFAM" id="SSF52799">
    <property type="entry name" value="(Phosphotyrosine protein) phosphatases II"/>
    <property type="match status" value="1"/>
</dbReference>
<dbReference type="Proteomes" id="UP000095230">
    <property type="component" value="Unassembled WGS sequence"/>
</dbReference>
<evidence type="ECO:0000313" key="4">
    <source>
        <dbReference type="Proteomes" id="UP000095230"/>
    </source>
</evidence>
<dbReference type="RefSeq" id="WP_028765345.1">
    <property type="nucleotide sequence ID" value="NZ_BPEU01000005.1"/>
</dbReference>
<evidence type="ECO:0000313" key="3">
    <source>
        <dbReference type="EMBL" id="OEG75140.1"/>
    </source>
</evidence>
<dbReference type="EMBL" id="BPEU01000005">
    <property type="protein sequence ID" value="GIU37580.1"/>
    <property type="molecule type" value="Genomic_DNA"/>
</dbReference>
<protein>
    <recommendedName>
        <fullName evidence="6">Phosphatase</fullName>
    </recommendedName>
</protein>
<gene>
    <name evidence="3" type="ORF">BEL05_02460</name>
    <name evidence="2" type="ORF">TUM3794_08570</name>
</gene>
<dbReference type="InterPro" id="IPR029021">
    <property type="entry name" value="Prot-tyrosine_phosphatase-like"/>
</dbReference>
<dbReference type="EMBL" id="MCBT01000011">
    <property type="protein sequence ID" value="OEG75140.1"/>
    <property type="molecule type" value="Genomic_DNA"/>
</dbReference>
<reference evidence="2 5" key="2">
    <citation type="submission" date="2021-05" db="EMBL/GenBank/DDBJ databases">
        <title>Molecular characterization for Shewanella algae harboring chromosomal blaOXA-55-like strains isolated from clinical and environment sample.</title>
        <authorList>
            <person name="Ohama Y."/>
            <person name="Aoki K."/>
            <person name="Harada S."/>
            <person name="Moriya K."/>
            <person name="Ishii Y."/>
            <person name="Tateda K."/>
        </authorList>
    </citation>
    <scope>NUCLEOTIDE SEQUENCE [LARGE SCALE GENOMIC DNA]</scope>
    <source>
        <strain evidence="2 5">MBTL60-118</strain>
    </source>
</reference>
<accession>A0A1E5IX71</accession>
<organism evidence="3 4">
    <name type="scientific">Shewanella colwelliana</name>
    <name type="common">Alteromonas colwelliana</name>
    <dbReference type="NCBI Taxonomy" id="23"/>
    <lineage>
        <taxon>Bacteria</taxon>
        <taxon>Pseudomonadati</taxon>
        <taxon>Pseudomonadota</taxon>
        <taxon>Gammaproteobacteria</taxon>
        <taxon>Alteromonadales</taxon>
        <taxon>Shewanellaceae</taxon>
        <taxon>Shewanella</taxon>
    </lineage>
</organism>
<proteinExistence type="predicted"/>